<reference evidence="1" key="1">
    <citation type="submission" date="2022-05" db="EMBL/GenBank/DDBJ databases">
        <authorList>
            <person name="Pankratov T."/>
        </authorList>
    </citation>
    <scope>NUCLEOTIDE SEQUENCE</scope>
    <source>
        <strain evidence="1">BP6-180914</strain>
    </source>
</reference>
<evidence type="ECO:0000313" key="2">
    <source>
        <dbReference type="Proteomes" id="UP001165667"/>
    </source>
</evidence>
<accession>A0AA41Z1T6</accession>
<evidence type="ECO:0000313" key="1">
    <source>
        <dbReference type="EMBL" id="MCW6512159.1"/>
    </source>
</evidence>
<keyword evidence="2" id="KW-1185">Reference proteome</keyword>
<sequence>MTYSILMTHMEVGTTNDAVLRVTAGLAKRFSAGALATPASQPMLTTAHK</sequence>
<gene>
    <name evidence="1" type="ORF">M8523_29960</name>
</gene>
<name>A0AA41Z1T6_9HYPH</name>
<organism evidence="1 2">
    <name type="scientific">Lichenifustis flavocetrariae</name>
    <dbReference type="NCBI Taxonomy" id="2949735"/>
    <lineage>
        <taxon>Bacteria</taxon>
        <taxon>Pseudomonadati</taxon>
        <taxon>Pseudomonadota</taxon>
        <taxon>Alphaproteobacteria</taxon>
        <taxon>Hyphomicrobiales</taxon>
        <taxon>Lichenihabitantaceae</taxon>
        <taxon>Lichenifustis</taxon>
    </lineage>
</organism>
<comment type="caution">
    <text evidence="1">The sequence shown here is derived from an EMBL/GenBank/DDBJ whole genome shotgun (WGS) entry which is preliminary data.</text>
</comment>
<dbReference type="EMBL" id="JAMOIM010000041">
    <property type="protein sequence ID" value="MCW6512159.1"/>
    <property type="molecule type" value="Genomic_DNA"/>
</dbReference>
<dbReference type="AlphaFoldDB" id="A0AA41Z1T6"/>
<protein>
    <submittedName>
        <fullName evidence="1">Uncharacterized protein</fullName>
    </submittedName>
</protein>
<dbReference type="RefSeq" id="WP_282588530.1">
    <property type="nucleotide sequence ID" value="NZ_JAMOIM010000041.1"/>
</dbReference>
<proteinExistence type="predicted"/>
<dbReference type="Proteomes" id="UP001165667">
    <property type="component" value="Unassembled WGS sequence"/>
</dbReference>